<dbReference type="InterPro" id="IPR036513">
    <property type="entry name" value="STAS_dom_sf"/>
</dbReference>
<evidence type="ECO:0000259" key="1">
    <source>
        <dbReference type="PROSITE" id="PS50801"/>
    </source>
</evidence>
<dbReference type="Gene3D" id="3.30.750.24">
    <property type="entry name" value="STAS domain"/>
    <property type="match status" value="1"/>
</dbReference>
<dbReference type="PANTHER" id="PTHR35849:SF1">
    <property type="entry name" value="INTERMEMBRANE PHOSPHOLIPID TRANSPORT SYSTEM BINDING PROTEIN MLAB"/>
    <property type="match status" value="1"/>
</dbReference>
<name>A0A7W3IJ08_9GAMM</name>
<dbReference type="AlphaFoldDB" id="A0A7W3IJ08"/>
<gene>
    <name evidence="2" type="ORF">H4O11_17745</name>
</gene>
<sequence length="105" mass="10817">MASNTSAQARLDQGTLRLSGTLDRGAVIALWPQLQAMANSVQVLDLADVPQVDSAGVALLAELAARVRLQGRTLAITGSPAGLTELEAAYRLSADLDFNAPSAAS</sequence>
<dbReference type="InterPro" id="IPR052746">
    <property type="entry name" value="MlaB_ABC_Transporter"/>
</dbReference>
<organism evidence="2 3">
    <name type="scientific">Stenotrophomonas tumulicola</name>
    <dbReference type="NCBI Taxonomy" id="1685415"/>
    <lineage>
        <taxon>Bacteria</taxon>
        <taxon>Pseudomonadati</taxon>
        <taxon>Pseudomonadota</taxon>
        <taxon>Gammaproteobacteria</taxon>
        <taxon>Lysobacterales</taxon>
        <taxon>Lysobacteraceae</taxon>
        <taxon>Stenotrophomonas</taxon>
    </lineage>
</organism>
<dbReference type="CDD" id="cd07043">
    <property type="entry name" value="STAS_anti-anti-sigma_factors"/>
    <property type="match status" value="1"/>
</dbReference>
<reference evidence="2 3" key="1">
    <citation type="submission" date="2020-08" db="EMBL/GenBank/DDBJ databases">
        <title>Stenotrophomonas tumulicola JCM 30961.</title>
        <authorList>
            <person name="Deng Y."/>
        </authorList>
    </citation>
    <scope>NUCLEOTIDE SEQUENCE [LARGE SCALE GENOMIC DNA]</scope>
    <source>
        <strain evidence="2 3">JCM 30961</strain>
    </source>
</reference>
<dbReference type="EMBL" id="JACGXS010000014">
    <property type="protein sequence ID" value="MBA8683648.1"/>
    <property type="molecule type" value="Genomic_DNA"/>
</dbReference>
<evidence type="ECO:0000313" key="2">
    <source>
        <dbReference type="EMBL" id="MBA8683648.1"/>
    </source>
</evidence>
<comment type="caution">
    <text evidence="2">The sequence shown here is derived from an EMBL/GenBank/DDBJ whole genome shotgun (WGS) entry which is preliminary data.</text>
</comment>
<dbReference type="SUPFAM" id="SSF52091">
    <property type="entry name" value="SpoIIaa-like"/>
    <property type="match status" value="1"/>
</dbReference>
<dbReference type="PROSITE" id="PS50801">
    <property type="entry name" value="STAS"/>
    <property type="match status" value="1"/>
</dbReference>
<evidence type="ECO:0000313" key="3">
    <source>
        <dbReference type="Proteomes" id="UP000547058"/>
    </source>
</evidence>
<dbReference type="InterPro" id="IPR002645">
    <property type="entry name" value="STAS_dom"/>
</dbReference>
<dbReference type="Proteomes" id="UP000547058">
    <property type="component" value="Unassembled WGS sequence"/>
</dbReference>
<accession>A0A7W3IJ08</accession>
<proteinExistence type="predicted"/>
<dbReference type="InterPro" id="IPR058548">
    <property type="entry name" value="MlaB-like_STAS"/>
</dbReference>
<protein>
    <submittedName>
        <fullName evidence="2">STAS domain-containing protein</fullName>
    </submittedName>
</protein>
<dbReference type="Pfam" id="PF13466">
    <property type="entry name" value="STAS_2"/>
    <property type="match status" value="1"/>
</dbReference>
<keyword evidence="3" id="KW-1185">Reference proteome</keyword>
<feature type="domain" description="STAS" evidence="1">
    <location>
        <begin position="16"/>
        <end position="78"/>
    </location>
</feature>
<dbReference type="PANTHER" id="PTHR35849">
    <property type="entry name" value="BLR2341 PROTEIN"/>
    <property type="match status" value="1"/>
</dbReference>
<dbReference type="RefSeq" id="WP_182341739.1">
    <property type="nucleotide sequence ID" value="NZ_JACGXS010000014.1"/>
</dbReference>